<evidence type="ECO:0000313" key="2">
    <source>
        <dbReference type="Proteomes" id="UP001221757"/>
    </source>
</evidence>
<dbReference type="EMBL" id="JARKIE010000636">
    <property type="protein sequence ID" value="KAJ7622988.1"/>
    <property type="molecule type" value="Genomic_DNA"/>
</dbReference>
<reference evidence="1" key="1">
    <citation type="submission" date="2023-03" db="EMBL/GenBank/DDBJ databases">
        <title>Massive genome expansion in bonnet fungi (Mycena s.s.) driven by repeated elements and novel gene families across ecological guilds.</title>
        <authorList>
            <consortium name="Lawrence Berkeley National Laboratory"/>
            <person name="Harder C.B."/>
            <person name="Miyauchi S."/>
            <person name="Viragh M."/>
            <person name="Kuo A."/>
            <person name="Thoen E."/>
            <person name="Andreopoulos B."/>
            <person name="Lu D."/>
            <person name="Skrede I."/>
            <person name="Drula E."/>
            <person name="Henrissat B."/>
            <person name="Morin E."/>
            <person name="Kohler A."/>
            <person name="Barry K."/>
            <person name="LaButti K."/>
            <person name="Morin E."/>
            <person name="Salamov A."/>
            <person name="Lipzen A."/>
            <person name="Mereny Z."/>
            <person name="Hegedus B."/>
            <person name="Baldrian P."/>
            <person name="Stursova M."/>
            <person name="Weitz H."/>
            <person name="Taylor A."/>
            <person name="Grigoriev I.V."/>
            <person name="Nagy L.G."/>
            <person name="Martin F."/>
            <person name="Kauserud H."/>
        </authorList>
    </citation>
    <scope>NUCLEOTIDE SEQUENCE</scope>
    <source>
        <strain evidence="1">CBHHK067</strain>
    </source>
</reference>
<organism evidence="1 2">
    <name type="scientific">Mycena rosella</name>
    <name type="common">Pink bonnet</name>
    <name type="synonym">Agaricus rosellus</name>
    <dbReference type="NCBI Taxonomy" id="1033263"/>
    <lineage>
        <taxon>Eukaryota</taxon>
        <taxon>Fungi</taxon>
        <taxon>Dikarya</taxon>
        <taxon>Basidiomycota</taxon>
        <taxon>Agaricomycotina</taxon>
        <taxon>Agaricomycetes</taxon>
        <taxon>Agaricomycetidae</taxon>
        <taxon>Agaricales</taxon>
        <taxon>Marasmiineae</taxon>
        <taxon>Mycenaceae</taxon>
        <taxon>Mycena</taxon>
    </lineage>
</organism>
<protein>
    <submittedName>
        <fullName evidence="1">Uncharacterized protein</fullName>
    </submittedName>
</protein>
<dbReference type="AlphaFoldDB" id="A0AAD7FGK7"/>
<keyword evidence="2" id="KW-1185">Reference proteome</keyword>
<comment type="caution">
    <text evidence="1">The sequence shown here is derived from an EMBL/GenBank/DDBJ whole genome shotgun (WGS) entry which is preliminary data.</text>
</comment>
<dbReference type="Proteomes" id="UP001221757">
    <property type="component" value="Unassembled WGS sequence"/>
</dbReference>
<evidence type="ECO:0000313" key="1">
    <source>
        <dbReference type="EMBL" id="KAJ7622988.1"/>
    </source>
</evidence>
<proteinExistence type="predicted"/>
<name>A0AAD7FGK7_MYCRO</name>
<sequence length="145" mass="16402">MTYLHGGDTGVKIKWQTPSALRQGQTGDERPPWIRIFAQYNRRSDLMPRGTSYGKCAQGRGKTEVARNVLLMLAVAPHRIWKFNYTIPGLEIQLEVNHDTVDGARADVSAEVGATSDLNAVTETYYLRKKRVWADTLKEVEKKKP</sequence>
<gene>
    <name evidence="1" type="ORF">B0H17DRAFT_1151496</name>
</gene>
<accession>A0AAD7FGK7</accession>